<reference evidence="2" key="1">
    <citation type="journal article" date="2020" name="Stud. Mycol.">
        <title>101 Dothideomycetes genomes: a test case for predicting lifestyles and emergence of pathogens.</title>
        <authorList>
            <person name="Haridas S."/>
            <person name="Albert R."/>
            <person name="Binder M."/>
            <person name="Bloem J."/>
            <person name="Labutti K."/>
            <person name="Salamov A."/>
            <person name="Andreopoulos B."/>
            <person name="Baker S."/>
            <person name="Barry K."/>
            <person name="Bills G."/>
            <person name="Bluhm B."/>
            <person name="Cannon C."/>
            <person name="Castanera R."/>
            <person name="Culley D."/>
            <person name="Daum C."/>
            <person name="Ezra D."/>
            <person name="Gonzalez J."/>
            <person name="Henrissat B."/>
            <person name="Kuo A."/>
            <person name="Liang C."/>
            <person name="Lipzen A."/>
            <person name="Lutzoni F."/>
            <person name="Magnuson J."/>
            <person name="Mondo S."/>
            <person name="Nolan M."/>
            <person name="Ohm R."/>
            <person name="Pangilinan J."/>
            <person name="Park H.-J."/>
            <person name="Ramirez L."/>
            <person name="Alfaro M."/>
            <person name="Sun H."/>
            <person name="Tritt A."/>
            <person name="Yoshinaga Y."/>
            <person name="Zwiers L.-H."/>
            <person name="Turgeon B."/>
            <person name="Goodwin S."/>
            <person name="Spatafora J."/>
            <person name="Crous P."/>
            <person name="Grigoriev I."/>
        </authorList>
    </citation>
    <scope>NUCLEOTIDE SEQUENCE</scope>
    <source>
        <strain evidence="2">CBS 207.26</strain>
    </source>
</reference>
<dbReference type="Proteomes" id="UP000800200">
    <property type="component" value="Unassembled WGS sequence"/>
</dbReference>
<keyword evidence="1" id="KW-0472">Membrane</keyword>
<evidence type="ECO:0000313" key="3">
    <source>
        <dbReference type="Proteomes" id="UP000800200"/>
    </source>
</evidence>
<gene>
    <name evidence="2" type="ORF">K469DRAFT_186339</name>
</gene>
<keyword evidence="1" id="KW-0812">Transmembrane</keyword>
<sequence length="70" mass="7904">MKVVLSKSVHQDCLKHLVLDPSFRSISINLVMTLLSSPPTMTLILLMMYYSIWTILRESARMNSLTCSSG</sequence>
<dbReference type="EMBL" id="ML994638">
    <property type="protein sequence ID" value="KAF2184497.1"/>
    <property type="molecule type" value="Genomic_DNA"/>
</dbReference>
<accession>A0A6A6DXV5</accession>
<proteinExistence type="predicted"/>
<keyword evidence="3" id="KW-1185">Reference proteome</keyword>
<evidence type="ECO:0000313" key="2">
    <source>
        <dbReference type="EMBL" id="KAF2184497.1"/>
    </source>
</evidence>
<evidence type="ECO:0000256" key="1">
    <source>
        <dbReference type="SAM" id="Phobius"/>
    </source>
</evidence>
<name>A0A6A6DXV5_9PEZI</name>
<keyword evidence="1" id="KW-1133">Transmembrane helix</keyword>
<protein>
    <submittedName>
        <fullName evidence="2">Uncharacterized protein</fullName>
    </submittedName>
</protein>
<dbReference type="AlphaFoldDB" id="A0A6A6DXV5"/>
<organism evidence="2 3">
    <name type="scientific">Zopfia rhizophila CBS 207.26</name>
    <dbReference type="NCBI Taxonomy" id="1314779"/>
    <lineage>
        <taxon>Eukaryota</taxon>
        <taxon>Fungi</taxon>
        <taxon>Dikarya</taxon>
        <taxon>Ascomycota</taxon>
        <taxon>Pezizomycotina</taxon>
        <taxon>Dothideomycetes</taxon>
        <taxon>Dothideomycetes incertae sedis</taxon>
        <taxon>Zopfiaceae</taxon>
        <taxon>Zopfia</taxon>
    </lineage>
</organism>
<feature type="transmembrane region" description="Helical" evidence="1">
    <location>
        <begin position="26"/>
        <end position="52"/>
    </location>
</feature>